<reference evidence="2" key="1">
    <citation type="submission" date="2012-05" db="EMBL/GenBank/DDBJ databases">
        <authorList>
            <person name="Krishnakumar V."/>
            <person name="Cheung F."/>
            <person name="Xiao Y."/>
            <person name="Chan A."/>
            <person name="Moskal W.A."/>
            <person name="Town C.D."/>
        </authorList>
    </citation>
    <scope>NUCLEOTIDE SEQUENCE</scope>
</reference>
<name>I3T9M2_LOTJA</name>
<sequence length="70" mass="7548">MLQTSTSNSLYCFITSTTVFPGIISATLYHRSGVSLSYTARAFSNSLFSAGVHLVFLLSSRSQLVLLLGL</sequence>
<keyword evidence="1" id="KW-0472">Membrane</keyword>
<dbReference type="EMBL" id="BT149420">
    <property type="protein sequence ID" value="AFK49214.1"/>
    <property type="molecule type" value="mRNA"/>
</dbReference>
<evidence type="ECO:0000313" key="2">
    <source>
        <dbReference type="EMBL" id="AFK49214.1"/>
    </source>
</evidence>
<dbReference type="AlphaFoldDB" id="I3T9M2"/>
<evidence type="ECO:0000256" key="1">
    <source>
        <dbReference type="SAM" id="Phobius"/>
    </source>
</evidence>
<keyword evidence="1" id="KW-1133">Transmembrane helix</keyword>
<proteinExistence type="evidence at transcript level"/>
<accession>I3T9M2</accession>
<feature type="transmembrane region" description="Helical" evidence="1">
    <location>
        <begin position="12"/>
        <end position="30"/>
    </location>
</feature>
<organism evidence="2">
    <name type="scientific">Lotus japonicus</name>
    <name type="common">Lotus corniculatus var. japonicus</name>
    <dbReference type="NCBI Taxonomy" id="34305"/>
    <lineage>
        <taxon>Eukaryota</taxon>
        <taxon>Viridiplantae</taxon>
        <taxon>Streptophyta</taxon>
        <taxon>Embryophyta</taxon>
        <taxon>Tracheophyta</taxon>
        <taxon>Spermatophyta</taxon>
        <taxon>Magnoliopsida</taxon>
        <taxon>eudicotyledons</taxon>
        <taxon>Gunneridae</taxon>
        <taxon>Pentapetalae</taxon>
        <taxon>rosids</taxon>
        <taxon>fabids</taxon>
        <taxon>Fabales</taxon>
        <taxon>Fabaceae</taxon>
        <taxon>Papilionoideae</taxon>
        <taxon>50 kb inversion clade</taxon>
        <taxon>NPAAA clade</taxon>
        <taxon>Hologalegina</taxon>
        <taxon>robinioid clade</taxon>
        <taxon>Loteae</taxon>
        <taxon>Lotus</taxon>
    </lineage>
</organism>
<keyword evidence="1" id="KW-0812">Transmembrane</keyword>
<protein>
    <submittedName>
        <fullName evidence="2">Uncharacterized protein</fullName>
    </submittedName>
</protein>